<evidence type="ECO:0000256" key="7">
    <source>
        <dbReference type="ARBA" id="ARBA00023034"/>
    </source>
</evidence>
<name>A0A0H2RIM3_9AGAM</name>
<protein>
    <recommendedName>
        <fullName evidence="8">Trafficking protein particle complex subunit BET3</fullName>
    </recommendedName>
</protein>
<reference evidence="9 10" key="1">
    <citation type="submission" date="2015-04" db="EMBL/GenBank/DDBJ databases">
        <title>Complete genome sequence of Schizopora paradoxa KUC8140, a cosmopolitan wood degrader in East Asia.</title>
        <authorList>
            <consortium name="DOE Joint Genome Institute"/>
            <person name="Min B."/>
            <person name="Park H."/>
            <person name="Jang Y."/>
            <person name="Kim J.-J."/>
            <person name="Kim K.H."/>
            <person name="Pangilinan J."/>
            <person name="Lipzen A."/>
            <person name="Riley R."/>
            <person name="Grigoriev I.V."/>
            <person name="Spatafora J.W."/>
            <person name="Choi I.-G."/>
        </authorList>
    </citation>
    <scope>NUCLEOTIDE SEQUENCE [LARGE SCALE GENOMIC DNA]</scope>
    <source>
        <strain evidence="9 10">KUC8140</strain>
    </source>
</reference>
<dbReference type="InterPro" id="IPR007194">
    <property type="entry name" value="TRAPP_component"/>
</dbReference>
<dbReference type="PIRSF" id="PIRSF018293">
    <property type="entry name" value="TRAPP_I_complex_Bet3"/>
    <property type="match status" value="1"/>
</dbReference>
<dbReference type="CDD" id="cd14942">
    <property type="entry name" value="TRAPPC3_bet3"/>
    <property type="match status" value="1"/>
</dbReference>
<keyword evidence="6 8" id="KW-0931">ER-Golgi transport</keyword>
<evidence type="ECO:0000256" key="8">
    <source>
        <dbReference type="PIRNR" id="PIRNR018293"/>
    </source>
</evidence>
<proteinExistence type="inferred from homology"/>
<evidence type="ECO:0000313" key="10">
    <source>
        <dbReference type="Proteomes" id="UP000053477"/>
    </source>
</evidence>
<dbReference type="FunCoup" id="A0A0H2RIM3">
    <property type="interactions" value="725"/>
</dbReference>
<dbReference type="Proteomes" id="UP000053477">
    <property type="component" value="Unassembled WGS sequence"/>
</dbReference>
<dbReference type="EMBL" id="KQ085990">
    <property type="protein sequence ID" value="KLO11855.1"/>
    <property type="molecule type" value="Genomic_DNA"/>
</dbReference>
<dbReference type="STRING" id="27342.A0A0H2RIM3"/>
<comment type="subcellular location">
    <subcellularLocation>
        <location evidence="2">Endoplasmic reticulum</location>
    </subcellularLocation>
    <subcellularLocation>
        <location evidence="1 8">Golgi apparatus</location>
        <location evidence="1 8">cis-Golgi network</location>
    </subcellularLocation>
</comment>
<dbReference type="SUPFAM" id="SSF111126">
    <property type="entry name" value="Ligand-binding domain in the NO signalling and Golgi transport"/>
    <property type="match status" value="1"/>
</dbReference>
<comment type="similarity">
    <text evidence="3 8">Belongs to the TRAPP small subunits family. BET3 subfamily.</text>
</comment>
<sequence length="205" mass="22766">MATTSKQYKAIGEDLWKGRTEKINAELFAMTYGALVVQLIQDYEDYAEVNKQLEKMGYNIGTRLIEDFLARSAMGRCSDFRETGEVISKVGFKSFLNISPTVTHGAPPAAPSKTASSSQSPPGTFFTLTFEENPLAEFVELPEEVLNGGLWYSNVLCGVIRGALEMIQIQVEATFVSDVLRGDDTTEMRVKLVKYLEEEVPVDDD</sequence>
<evidence type="ECO:0000256" key="3">
    <source>
        <dbReference type="ARBA" id="ARBA00006218"/>
    </source>
</evidence>
<dbReference type="GO" id="GO:0005783">
    <property type="term" value="C:endoplasmic reticulum"/>
    <property type="evidence" value="ECO:0007669"/>
    <property type="project" value="UniProtKB-SubCell"/>
</dbReference>
<dbReference type="InParanoid" id="A0A0H2RIM3"/>
<dbReference type="GO" id="GO:0016236">
    <property type="term" value="P:macroautophagy"/>
    <property type="evidence" value="ECO:0007669"/>
    <property type="project" value="UniProtKB-ARBA"/>
</dbReference>
<evidence type="ECO:0000256" key="6">
    <source>
        <dbReference type="ARBA" id="ARBA00022892"/>
    </source>
</evidence>
<dbReference type="GO" id="GO:0030008">
    <property type="term" value="C:TRAPP complex"/>
    <property type="evidence" value="ECO:0007669"/>
    <property type="project" value="InterPro"/>
</dbReference>
<organism evidence="9 10">
    <name type="scientific">Schizopora paradoxa</name>
    <dbReference type="NCBI Taxonomy" id="27342"/>
    <lineage>
        <taxon>Eukaryota</taxon>
        <taxon>Fungi</taxon>
        <taxon>Dikarya</taxon>
        <taxon>Basidiomycota</taxon>
        <taxon>Agaricomycotina</taxon>
        <taxon>Agaricomycetes</taxon>
        <taxon>Hymenochaetales</taxon>
        <taxon>Schizoporaceae</taxon>
        <taxon>Schizopora</taxon>
    </lineage>
</organism>
<dbReference type="InterPro" id="IPR016721">
    <property type="entry name" value="Bet3"/>
</dbReference>
<keyword evidence="10" id="KW-1185">Reference proteome</keyword>
<keyword evidence="4 8" id="KW-0813">Transport</keyword>
<evidence type="ECO:0000256" key="2">
    <source>
        <dbReference type="ARBA" id="ARBA00004240"/>
    </source>
</evidence>
<accession>A0A0H2RIM3</accession>
<dbReference type="Gene3D" id="3.30.1380.20">
    <property type="entry name" value="Trafficking protein particle complex subunit 3"/>
    <property type="match status" value="1"/>
</dbReference>
<dbReference type="Pfam" id="PF04051">
    <property type="entry name" value="TRAPP"/>
    <property type="match status" value="1"/>
</dbReference>
<dbReference type="OrthoDB" id="10262857at2759"/>
<dbReference type="InterPro" id="IPR024096">
    <property type="entry name" value="NO_sig/Golgi_transp_ligand-bd"/>
</dbReference>
<evidence type="ECO:0000256" key="4">
    <source>
        <dbReference type="ARBA" id="ARBA00022448"/>
    </source>
</evidence>
<dbReference type="PANTHER" id="PTHR13048">
    <property type="entry name" value="TRAFFICKING PROTEIN PARTICLE COMPLEX SUBUNIT 3"/>
    <property type="match status" value="1"/>
</dbReference>
<gene>
    <name evidence="9" type="ORF">SCHPADRAFT_905632</name>
</gene>
<evidence type="ECO:0000313" key="9">
    <source>
        <dbReference type="EMBL" id="KLO11855.1"/>
    </source>
</evidence>
<dbReference type="GO" id="GO:0048193">
    <property type="term" value="P:Golgi vesicle transport"/>
    <property type="evidence" value="ECO:0007669"/>
    <property type="project" value="InterPro"/>
</dbReference>
<keyword evidence="5" id="KW-0256">Endoplasmic reticulum</keyword>
<evidence type="ECO:0000256" key="5">
    <source>
        <dbReference type="ARBA" id="ARBA00022824"/>
    </source>
</evidence>
<dbReference type="AlphaFoldDB" id="A0A0H2RIM3"/>
<dbReference type="FunFam" id="3.30.1380.20:FF:000001">
    <property type="entry name" value="Trafficking protein particle complex subunit BET3"/>
    <property type="match status" value="1"/>
</dbReference>
<evidence type="ECO:0000256" key="1">
    <source>
        <dbReference type="ARBA" id="ARBA00004222"/>
    </source>
</evidence>
<dbReference type="GO" id="GO:0005794">
    <property type="term" value="C:Golgi apparatus"/>
    <property type="evidence" value="ECO:0007669"/>
    <property type="project" value="UniProtKB-SubCell"/>
</dbReference>
<keyword evidence="7 8" id="KW-0333">Golgi apparatus</keyword>